<dbReference type="EMBL" id="MU858099">
    <property type="protein sequence ID" value="KAK4214075.1"/>
    <property type="molecule type" value="Genomic_DNA"/>
</dbReference>
<name>A0AAN7BAL6_9PEZI</name>
<reference evidence="2" key="2">
    <citation type="submission" date="2023-05" db="EMBL/GenBank/DDBJ databases">
        <authorList>
            <consortium name="Lawrence Berkeley National Laboratory"/>
            <person name="Steindorff A."/>
            <person name="Hensen N."/>
            <person name="Bonometti L."/>
            <person name="Westerberg I."/>
            <person name="Brannstrom I.O."/>
            <person name="Guillou S."/>
            <person name="Cros-Aarteil S."/>
            <person name="Calhoun S."/>
            <person name="Haridas S."/>
            <person name="Kuo A."/>
            <person name="Mondo S."/>
            <person name="Pangilinan J."/>
            <person name="Riley R."/>
            <person name="Labutti K."/>
            <person name="Andreopoulos B."/>
            <person name="Lipzen A."/>
            <person name="Chen C."/>
            <person name="Yanf M."/>
            <person name="Daum C."/>
            <person name="Ng V."/>
            <person name="Clum A."/>
            <person name="Ohm R."/>
            <person name="Martin F."/>
            <person name="Silar P."/>
            <person name="Natvig D."/>
            <person name="Lalanne C."/>
            <person name="Gautier V."/>
            <person name="Ament-Velasquez S.L."/>
            <person name="Kruys A."/>
            <person name="Hutchinson M.I."/>
            <person name="Powell A.J."/>
            <person name="Barry K."/>
            <person name="Miller A.N."/>
            <person name="Grigoriev I.V."/>
            <person name="Debuchy R."/>
            <person name="Gladieux P."/>
            <person name="Thoren M.H."/>
            <person name="Johannesson H."/>
        </authorList>
    </citation>
    <scope>NUCLEOTIDE SEQUENCE</scope>
    <source>
        <strain evidence="2">PSN293</strain>
    </source>
</reference>
<accession>A0AAN7BAL6</accession>
<keyword evidence="3" id="KW-1185">Reference proteome</keyword>
<sequence>MAPTPIKVKGKGPRKKAWAPPDPTKLKRRHDDDDDAMARRLARRRKPALIEKLPTEILERIFFLSQNINFPRSSLRIGKIFSHPSALVQLTVEAFAPRWKLAFGCQEGCKTPSWLPAYVGCRTCRNLLFGDYGKKAGSRAFETAVLACPWMTIEILDNAQQVFKRRYKSFELRQKIEGPESYTLGGGLDRDLDALPKEEGVNSNTDDEAIIRL</sequence>
<organism evidence="2 3">
    <name type="scientific">Rhypophila decipiens</name>
    <dbReference type="NCBI Taxonomy" id="261697"/>
    <lineage>
        <taxon>Eukaryota</taxon>
        <taxon>Fungi</taxon>
        <taxon>Dikarya</taxon>
        <taxon>Ascomycota</taxon>
        <taxon>Pezizomycotina</taxon>
        <taxon>Sordariomycetes</taxon>
        <taxon>Sordariomycetidae</taxon>
        <taxon>Sordariales</taxon>
        <taxon>Naviculisporaceae</taxon>
        <taxon>Rhypophila</taxon>
    </lineage>
</organism>
<proteinExistence type="predicted"/>
<reference evidence="2" key="1">
    <citation type="journal article" date="2023" name="Mol. Phylogenet. Evol.">
        <title>Genome-scale phylogeny and comparative genomics of the fungal order Sordariales.</title>
        <authorList>
            <person name="Hensen N."/>
            <person name="Bonometti L."/>
            <person name="Westerberg I."/>
            <person name="Brannstrom I.O."/>
            <person name="Guillou S."/>
            <person name="Cros-Aarteil S."/>
            <person name="Calhoun S."/>
            <person name="Haridas S."/>
            <person name="Kuo A."/>
            <person name="Mondo S."/>
            <person name="Pangilinan J."/>
            <person name="Riley R."/>
            <person name="LaButti K."/>
            <person name="Andreopoulos B."/>
            <person name="Lipzen A."/>
            <person name="Chen C."/>
            <person name="Yan M."/>
            <person name="Daum C."/>
            <person name="Ng V."/>
            <person name="Clum A."/>
            <person name="Steindorff A."/>
            <person name="Ohm R.A."/>
            <person name="Martin F."/>
            <person name="Silar P."/>
            <person name="Natvig D.O."/>
            <person name="Lalanne C."/>
            <person name="Gautier V."/>
            <person name="Ament-Velasquez S.L."/>
            <person name="Kruys A."/>
            <person name="Hutchinson M.I."/>
            <person name="Powell A.J."/>
            <person name="Barry K."/>
            <person name="Miller A.N."/>
            <person name="Grigoriev I.V."/>
            <person name="Debuchy R."/>
            <person name="Gladieux P."/>
            <person name="Hiltunen Thoren M."/>
            <person name="Johannesson H."/>
        </authorList>
    </citation>
    <scope>NUCLEOTIDE SEQUENCE</scope>
    <source>
        <strain evidence="2">PSN293</strain>
    </source>
</reference>
<feature type="compositionally biased region" description="Basic residues" evidence="1">
    <location>
        <begin position="8"/>
        <end position="17"/>
    </location>
</feature>
<feature type="region of interest" description="Disordered" evidence="1">
    <location>
        <begin position="1"/>
        <end position="34"/>
    </location>
</feature>
<evidence type="ECO:0000313" key="3">
    <source>
        <dbReference type="Proteomes" id="UP001301769"/>
    </source>
</evidence>
<protein>
    <recommendedName>
        <fullName evidence="4">F-box domain-containing protein</fullName>
    </recommendedName>
</protein>
<dbReference type="AlphaFoldDB" id="A0AAN7BAL6"/>
<comment type="caution">
    <text evidence="2">The sequence shown here is derived from an EMBL/GenBank/DDBJ whole genome shotgun (WGS) entry which is preliminary data.</text>
</comment>
<evidence type="ECO:0008006" key="4">
    <source>
        <dbReference type="Google" id="ProtNLM"/>
    </source>
</evidence>
<evidence type="ECO:0000256" key="1">
    <source>
        <dbReference type="SAM" id="MobiDB-lite"/>
    </source>
</evidence>
<evidence type="ECO:0000313" key="2">
    <source>
        <dbReference type="EMBL" id="KAK4214075.1"/>
    </source>
</evidence>
<dbReference type="Proteomes" id="UP001301769">
    <property type="component" value="Unassembled WGS sequence"/>
</dbReference>
<gene>
    <name evidence="2" type="ORF">QBC37DRAFT_421905</name>
</gene>